<organism evidence="2">
    <name type="scientific">Ixodes ricinus</name>
    <name type="common">Common tick</name>
    <name type="synonym">Acarus ricinus</name>
    <dbReference type="NCBI Taxonomy" id="34613"/>
    <lineage>
        <taxon>Eukaryota</taxon>
        <taxon>Metazoa</taxon>
        <taxon>Ecdysozoa</taxon>
        <taxon>Arthropoda</taxon>
        <taxon>Chelicerata</taxon>
        <taxon>Arachnida</taxon>
        <taxon>Acari</taxon>
        <taxon>Parasitiformes</taxon>
        <taxon>Ixodida</taxon>
        <taxon>Ixodoidea</taxon>
        <taxon>Ixodidae</taxon>
        <taxon>Ixodinae</taxon>
        <taxon>Ixodes</taxon>
    </lineage>
</organism>
<evidence type="ECO:0000256" key="1">
    <source>
        <dbReference type="SAM" id="SignalP"/>
    </source>
</evidence>
<evidence type="ECO:0000313" key="2">
    <source>
        <dbReference type="EMBL" id="MXU89103.1"/>
    </source>
</evidence>
<keyword evidence="1" id="KW-0732">Signal</keyword>
<accession>A0A6B0UIM4</accession>
<protein>
    <submittedName>
        <fullName evidence="2">Putative secreted protein</fullName>
    </submittedName>
</protein>
<name>A0A6B0UIM4_IXORI</name>
<feature type="chain" id="PRO_5025479278" evidence="1">
    <location>
        <begin position="22"/>
        <end position="105"/>
    </location>
</feature>
<dbReference type="EMBL" id="GIFC01007020">
    <property type="protein sequence ID" value="MXU89103.1"/>
    <property type="molecule type" value="Transcribed_RNA"/>
</dbReference>
<proteinExistence type="predicted"/>
<dbReference type="AlphaFoldDB" id="A0A6B0UIM4"/>
<sequence length="105" mass="11760">MILLAILRFLLWTSGPRRADSGDWFLSSVQESDRVLWAILSSVPRTLLVKLMFSAGGRRCLCDWLLPRRSSTKFRMLANAVMSLASSLKERSRSSLAADAELTIS</sequence>
<feature type="signal peptide" evidence="1">
    <location>
        <begin position="1"/>
        <end position="21"/>
    </location>
</feature>
<reference evidence="2" key="1">
    <citation type="submission" date="2019-12" db="EMBL/GenBank/DDBJ databases">
        <title>An insight into the sialome of adult female Ixodes ricinus ticks feeding for 6 days.</title>
        <authorList>
            <person name="Perner J."/>
            <person name="Ribeiro J.M.C."/>
        </authorList>
    </citation>
    <scope>NUCLEOTIDE SEQUENCE</scope>
    <source>
        <strain evidence="2">Semi-engorged</strain>
        <tissue evidence="2">Salivary glands</tissue>
    </source>
</reference>